<keyword evidence="4" id="KW-0479">Metal-binding</keyword>
<comment type="subcellular location">
    <subcellularLocation>
        <location evidence="1">Membrane</location>
        <topology evidence="1">Multi-pass membrane protein</topology>
    </subcellularLocation>
</comment>
<evidence type="ECO:0000256" key="7">
    <source>
        <dbReference type="ARBA" id="ARBA00022842"/>
    </source>
</evidence>
<evidence type="ECO:0000256" key="4">
    <source>
        <dbReference type="ARBA" id="ARBA00022723"/>
    </source>
</evidence>
<dbReference type="GO" id="GO:0015203">
    <property type="term" value="F:polyamine transmembrane transporter activity"/>
    <property type="evidence" value="ECO:0007669"/>
    <property type="project" value="TreeGrafter"/>
</dbReference>
<dbReference type="STRING" id="1661398.A0A482VRM3"/>
<dbReference type="GO" id="GO:0140358">
    <property type="term" value="F:P-type transmembrane transporter activity"/>
    <property type="evidence" value="ECO:0007669"/>
    <property type="project" value="InterPro"/>
</dbReference>
<evidence type="ECO:0000256" key="2">
    <source>
        <dbReference type="ARBA" id="ARBA00022553"/>
    </source>
</evidence>
<feature type="non-terminal residue" evidence="12">
    <location>
        <position position="623"/>
    </location>
</feature>
<keyword evidence="8" id="KW-1278">Translocase</keyword>
<keyword evidence="5" id="KW-0547">Nucleotide-binding</keyword>
<dbReference type="SUPFAM" id="SSF56784">
    <property type="entry name" value="HAD-like"/>
    <property type="match status" value="1"/>
</dbReference>
<gene>
    <name evidence="12" type="ORF">BDFB_008772</name>
</gene>
<feature type="transmembrane region" description="Helical" evidence="11">
    <location>
        <begin position="280"/>
        <end position="301"/>
    </location>
</feature>
<dbReference type="PANTHER" id="PTHR45630:SF8">
    <property type="entry name" value="CATION-TRANSPORTING ATPASE"/>
    <property type="match status" value="1"/>
</dbReference>
<evidence type="ECO:0000256" key="1">
    <source>
        <dbReference type="ARBA" id="ARBA00004141"/>
    </source>
</evidence>
<dbReference type="InterPro" id="IPR036412">
    <property type="entry name" value="HAD-like_sf"/>
</dbReference>
<dbReference type="GO" id="GO:0005524">
    <property type="term" value="F:ATP binding"/>
    <property type="evidence" value="ECO:0007669"/>
    <property type="project" value="UniProtKB-KW"/>
</dbReference>
<comment type="caution">
    <text evidence="12">The sequence shown here is derived from an EMBL/GenBank/DDBJ whole genome shotgun (WGS) entry which is preliminary data.</text>
</comment>
<dbReference type="PANTHER" id="PTHR45630">
    <property type="entry name" value="CATION-TRANSPORTING ATPASE-RELATED"/>
    <property type="match status" value="1"/>
</dbReference>
<dbReference type="NCBIfam" id="TIGR01494">
    <property type="entry name" value="ATPase_P-type"/>
    <property type="match status" value="1"/>
</dbReference>
<evidence type="ECO:0000256" key="9">
    <source>
        <dbReference type="ARBA" id="ARBA00022989"/>
    </source>
</evidence>
<keyword evidence="10 11" id="KW-0472">Membrane</keyword>
<dbReference type="GO" id="GO:0046872">
    <property type="term" value="F:metal ion binding"/>
    <property type="evidence" value="ECO:0007669"/>
    <property type="project" value="UniProtKB-KW"/>
</dbReference>
<feature type="transmembrane region" description="Helical" evidence="11">
    <location>
        <begin position="330"/>
        <end position="348"/>
    </location>
</feature>
<feature type="transmembrane region" description="Helical" evidence="11">
    <location>
        <begin position="360"/>
        <end position="381"/>
    </location>
</feature>
<dbReference type="SUPFAM" id="SSF81665">
    <property type="entry name" value="Calcium ATPase, transmembrane domain M"/>
    <property type="match status" value="1"/>
</dbReference>
<proteinExistence type="predicted"/>
<keyword evidence="13" id="KW-1185">Reference proteome</keyword>
<evidence type="ECO:0000256" key="5">
    <source>
        <dbReference type="ARBA" id="ARBA00022741"/>
    </source>
</evidence>
<protein>
    <submittedName>
        <fullName evidence="12">Zf-DHHC domain containing protein</fullName>
    </submittedName>
</protein>
<dbReference type="PROSITE" id="PS01229">
    <property type="entry name" value="COF_2"/>
    <property type="match status" value="1"/>
</dbReference>
<dbReference type="InterPro" id="IPR001757">
    <property type="entry name" value="P_typ_ATPase"/>
</dbReference>
<dbReference type="AlphaFoldDB" id="A0A482VRM3"/>
<evidence type="ECO:0000313" key="13">
    <source>
        <dbReference type="Proteomes" id="UP000292052"/>
    </source>
</evidence>
<keyword evidence="2" id="KW-0597">Phosphoprotein</keyword>
<evidence type="ECO:0000256" key="11">
    <source>
        <dbReference type="SAM" id="Phobius"/>
    </source>
</evidence>
<dbReference type="Proteomes" id="UP000292052">
    <property type="component" value="Unassembled WGS sequence"/>
</dbReference>
<feature type="non-terminal residue" evidence="12">
    <location>
        <position position="1"/>
    </location>
</feature>
<keyword evidence="9 11" id="KW-1133">Transmembrane helix</keyword>
<evidence type="ECO:0000256" key="8">
    <source>
        <dbReference type="ARBA" id="ARBA00022967"/>
    </source>
</evidence>
<dbReference type="Gene3D" id="3.40.50.1000">
    <property type="entry name" value="HAD superfamily/HAD-like"/>
    <property type="match status" value="1"/>
</dbReference>
<evidence type="ECO:0000256" key="3">
    <source>
        <dbReference type="ARBA" id="ARBA00022692"/>
    </source>
</evidence>
<dbReference type="InterPro" id="IPR006544">
    <property type="entry name" value="P-type_TPase_V"/>
</dbReference>
<feature type="transmembrane region" description="Helical" evidence="11">
    <location>
        <begin position="243"/>
        <end position="259"/>
    </location>
</feature>
<organism evidence="12 13">
    <name type="scientific">Asbolus verrucosus</name>
    <name type="common">Desert ironclad beetle</name>
    <dbReference type="NCBI Taxonomy" id="1661398"/>
    <lineage>
        <taxon>Eukaryota</taxon>
        <taxon>Metazoa</taxon>
        <taxon>Ecdysozoa</taxon>
        <taxon>Arthropoda</taxon>
        <taxon>Hexapoda</taxon>
        <taxon>Insecta</taxon>
        <taxon>Pterygota</taxon>
        <taxon>Neoptera</taxon>
        <taxon>Endopterygota</taxon>
        <taxon>Coleoptera</taxon>
        <taxon>Polyphaga</taxon>
        <taxon>Cucujiformia</taxon>
        <taxon>Tenebrionidae</taxon>
        <taxon>Pimeliinae</taxon>
        <taxon>Asbolus</taxon>
    </lineage>
</organism>
<feature type="transmembrane region" description="Helical" evidence="11">
    <location>
        <begin position="213"/>
        <end position="231"/>
    </location>
</feature>
<feature type="transmembrane region" description="Helical" evidence="11">
    <location>
        <begin position="401"/>
        <end position="427"/>
    </location>
</feature>
<reference evidence="12 13" key="1">
    <citation type="submission" date="2017-03" db="EMBL/GenBank/DDBJ databases">
        <title>Genome of the blue death feigning beetle - Asbolus verrucosus.</title>
        <authorList>
            <person name="Rider S.D."/>
        </authorList>
    </citation>
    <scope>NUCLEOTIDE SEQUENCE [LARGE SCALE GENOMIC DNA]</scope>
    <source>
        <strain evidence="12">Butters</strain>
        <tissue evidence="12">Head and leg muscle</tissue>
    </source>
</reference>
<keyword evidence="7" id="KW-0460">Magnesium</keyword>
<evidence type="ECO:0000313" key="12">
    <source>
        <dbReference type="EMBL" id="RZC35505.1"/>
    </source>
</evidence>
<dbReference type="EMBL" id="QDEB01070257">
    <property type="protein sequence ID" value="RZC35505.1"/>
    <property type="molecule type" value="Genomic_DNA"/>
</dbReference>
<accession>A0A482VRM3</accession>
<keyword evidence="6" id="KW-0067">ATP-binding</keyword>
<dbReference type="GO" id="GO:0016020">
    <property type="term" value="C:membrane"/>
    <property type="evidence" value="ECO:0007669"/>
    <property type="project" value="UniProtKB-SubCell"/>
</dbReference>
<evidence type="ECO:0000256" key="10">
    <source>
        <dbReference type="ARBA" id="ARBA00023136"/>
    </source>
</evidence>
<dbReference type="GO" id="GO:0016887">
    <property type="term" value="F:ATP hydrolysis activity"/>
    <property type="evidence" value="ECO:0007669"/>
    <property type="project" value="InterPro"/>
</dbReference>
<dbReference type="GO" id="GO:0019829">
    <property type="term" value="F:ATPase-coupled monoatomic cation transmembrane transporter activity"/>
    <property type="evidence" value="ECO:0007669"/>
    <property type="project" value="TreeGrafter"/>
</dbReference>
<keyword evidence="3 11" id="KW-0812">Transmembrane</keyword>
<sequence>CLKHHLVTGDNILTALSVAKDCDIITPRQSVITVNADNSNPPQLYYTLTNTKNKPTNDYSVMSNSASIVSLDTVESQIQSIANSTVKTVETKKPQTLYNNYRFAMTGKVWGVVKEHYPELLPKLVTRGNVFARMSPEQKQQLVQELQNLGYCVAMCGDGANDCGALKAAHTGISLSEAESSVASPFTSKNANITCVLNVIKEGRAALVTSFGIFKYMAAYSLCQFVSVLILYSIDSNLTDFEFLYIDLFIISIFAFFFGKTEAYSGKLVKETPLSSLMSVSPILSLLLQMLLVIAVQVGAFEHLKMQEWYEQFDSSHLTDKDRVGCVENFVIFTVSSFQYIILAVVFSKGKPYRKSIFSNYGFLISGIVMVGFSVFLALWPTQFFMDQFELVLPEDYSFRLYLLIYAAINFVLSIFIEQIIIDYLVFKKLRFKFHNIDKSKRKYLAIERDINIDTRWPILTSDFKSAASPLNPLPTCTAEIVVEKENKFDKNHVLNKLYEEETNFSPGKHSLQNFISNGQLIQDDLPFSSLPSESSPSLSETYKSFPSGNTSYDLANSQNNIAELPYDSVAISIPSPESVEWVKDGVGRESENLSSFNSFGRSPKNTNVDNVKALELNYLENN</sequence>
<name>A0A482VRM3_ASBVE</name>
<dbReference type="InterPro" id="IPR023298">
    <property type="entry name" value="ATPase_P-typ_TM_dom_sf"/>
</dbReference>
<evidence type="ECO:0000256" key="6">
    <source>
        <dbReference type="ARBA" id="ARBA00022840"/>
    </source>
</evidence>
<dbReference type="InterPro" id="IPR023214">
    <property type="entry name" value="HAD_sf"/>
</dbReference>
<dbReference type="OrthoDB" id="48943at2759"/>
<dbReference type="GO" id="GO:0006874">
    <property type="term" value="P:intracellular calcium ion homeostasis"/>
    <property type="evidence" value="ECO:0007669"/>
    <property type="project" value="TreeGrafter"/>
</dbReference>